<dbReference type="PANTHER" id="PTHR43072:SF23">
    <property type="entry name" value="UPF0039 PROTEIN C11D3.02C"/>
    <property type="match status" value="1"/>
</dbReference>
<dbReference type="CDD" id="cd04301">
    <property type="entry name" value="NAT_SF"/>
    <property type="match status" value="1"/>
</dbReference>
<dbReference type="Proteomes" id="UP000597617">
    <property type="component" value="Unassembled WGS sequence"/>
</dbReference>
<keyword evidence="2" id="KW-0012">Acyltransferase</keyword>
<dbReference type="PANTHER" id="PTHR43072">
    <property type="entry name" value="N-ACETYLTRANSFERASE"/>
    <property type="match status" value="1"/>
</dbReference>
<dbReference type="Gene3D" id="3.40.630.30">
    <property type="match status" value="1"/>
</dbReference>
<accession>A0ABS0ILU7</accession>
<proteinExistence type="predicted"/>
<feature type="domain" description="N-acetyltransferase" evidence="3">
    <location>
        <begin position="1"/>
        <end position="146"/>
    </location>
</feature>
<organism evidence="4 5">
    <name type="scientific">Hymenobacter jeongseonensis</name>
    <dbReference type="NCBI Taxonomy" id="2791027"/>
    <lineage>
        <taxon>Bacteria</taxon>
        <taxon>Pseudomonadati</taxon>
        <taxon>Bacteroidota</taxon>
        <taxon>Cytophagia</taxon>
        <taxon>Cytophagales</taxon>
        <taxon>Hymenobacteraceae</taxon>
        <taxon>Hymenobacter</taxon>
    </lineage>
</organism>
<keyword evidence="1" id="KW-0808">Transferase</keyword>
<dbReference type="SUPFAM" id="SSF55729">
    <property type="entry name" value="Acyl-CoA N-acyltransferases (Nat)"/>
    <property type="match status" value="1"/>
</dbReference>
<dbReference type="InterPro" id="IPR000182">
    <property type="entry name" value="GNAT_dom"/>
</dbReference>
<gene>
    <name evidence="4" type="ORF">I2I05_18225</name>
</gene>
<dbReference type="Pfam" id="PF00583">
    <property type="entry name" value="Acetyltransf_1"/>
    <property type="match status" value="1"/>
</dbReference>
<protein>
    <submittedName>
        <fullName evidence="4">N-acetyltransferase</fullName>
    </submittedName>
</protein>
<evidence type="ECO:0000256" key="2">
    <source>
        <dbReference type="ARBA" id="ARBA00023315"/>
    </source>
</evidence>
<comment type="caution">
    <text evidence="4">The sequence shown here is derived from an EMBL/GenBank/DDBJ whole genome shotgun (WGS) entry which is preliminary data.</text>
</comment>
<reference evidence="4 5" key="1">
    <citation type="submission" date="2020-11" db="EMBL/GenBank/DDBJ databases">
        <authorList>
            <person name="Kim M.K."/>
        </authorList>
    </citation>
    <scope>NUCLEOTIDE SEQUENCE [LARGE SCALE GENOMIC DNA]</scope>
    <source>
        <strain evidence="4 5">BT683</strain>
    </source>
</reference>
<dbReference type="PROSITE" id="PS51186">
    <property type="entry name" value="GNAT"/>
    <property type="match status" value="1"/>
</dbReference>
<dbReference type="EMBL" id="JADQDQ010000011">
    <property type="protein sequence ID" value="MBF9239335.1"/>
    <property type="molecule type" value="Genomic_DNA"/>
</dbReference>
<evidence type="ECO:0000256" key="1">
    <source>
        <dbReference type="ARBA" id="ARBA00022679"/>
    </source>
</evidence>
<name>A0ABS0ILU7_9BACT</name>
<keyword evidence="5" id="KW-1185">Reference proteome</keyword>
<sequence length="159" mass="17060">MRAIYGERFDSGNSTFQTEAPAWEEWDWGHLAHSRLVAVAADHPGPGPVLGWAALTPRSARGVYAGVAEVSLYVAGAARGRGVARQLLDALVAESEAYGVWTLLASIFPENTTSLSIYAGAGFREVGRCERIGQLHGVWRDIVLLERRSAKVGLPATTA</sequence>
<dbReference type="InterPro" id="IPR016181">
    <property type="entry name" value="Acyl_CoA_acyltransferase"/>
</dbReference>
<evidence type="ECO:0000313" key="5">
    <source>
        <dbReference type="Proteomes" id="UP000597617"/>
    </source>
</evidence>
<evidence type="ECO:0000313" key="4">
    <source>
        <dbReference type="EMBL" id="MBF9239335.1"/>
    </source>
</evidence>
<evidence type="ECO:0000259" key="3">
    <source>
        <dbReference type="PROSITE" id="PS51186"/>
    </source>
</evidence>